<gene>
    <name evidence="2" type="primary">Gemin2</name>
    <name evidence="2" type="ORF">DNF11_2601</name>
</gene>
<reference evidence="2 3" key="1">
    <citation type="submission" date="2018-10" db="EMBL/GenBank/DDBJ databases">
        <title>Complete genome sequence of Malassezia restricta CBS 7877.</title>
        <authorList>
            <person name="Morand S.C."/>
            <person name="Bertignac M."/>
            <person name="Iltis A."/>
            <person name="Kolder I."/>
            <person name="Pirovano W."/>
            <person name="Jourdain R."/>
            <person name="Clavaud C."/>
        </authorList>
    </citation>
    <scope>NUCLEOTIDE SEQUENCE [LARGE SCALE GENOMIC DNA]</scope>
    <source>
        <strain evidence="2 3">CBS 7877</strain>
    </source>
</reference>
<dbReference type="VEuPathDB" id="FungiDB:DNF11_2601"/>
<dbReference type="PANTHER" id="PTHR12794:SF0">
    <property type="entry name" value="GEM-ASSOCIATED PROTEIN 2"/>
    <property type="match status" value="1"/>
</dbReference>
<evidence type="ECO:0000256" key="1">
    <source>
        <dbReference type="ARBA" id="ARBA00025758"/>
    </source>
</evidence>
<dbReference type="GO" id="GO:0032797">
    <property type="term" value="C:SMN complex"/>
    <property type="evidence" value="ECO:0007669"/>
    <property type="project" value="TreeGrafter"/>
</dbReference>
<comment type="similarity">
    <text evidence="1">Belongs to the gemin-2 family.</text>
</comment>
<dbReference type="PANTHER" id="PTHR12794">
    <property type="entry name" value="GEMIN2"/>
    <property type="match status" value="1"/>
</dbReference>
<organism evidence="2 3">
    <name type="scientific">Malassezia restricta (strain ATCC 96810 / NBRC 103918 / CBS 7877)</name>
    <name type="common">Seborrheic dermatitis infection agent</name>
    <dbReference type="NCBI Taxonomy" id="425264"/>
    <lineage>
        <taxon>Eukaryota</taxon>
        <taxon>Fungi</taxon>
        <taxon>Dikarya</taxon>
        <taxon>Basidiomycota</taxon>
        <taxon>Ustilaginomycotina</taxon>
        <taxon>Malasseziomycetes</taxon>
        <taxon>Malasseziales</taxon>
        <taxon>Malasseziaceae</taxon>
        <taxon>Malassezia</taxon>
    </lineage>
</organism>
<name>A0A3G2S5Z4_MALR7</name>
<dbReference type="OrthoDB" id="428895at2759"/>
<proteinExistence type="inferred from homology"/>
<dbReference type="Pfam" id="PF04938">
    <property type="entry name" value="SIP1"/>
    <property type="match status" value="1"/>
</dbReference>
<dbReference type="Gene3D" id="1.20.58.1070">
    <property type="match status" value="1"/>
</dbReference>
<dbReference type="InterPro" id="IPR035426">
    <property type="entry name" value="Gemin2/Brr1"/>
</dbReference>
<dbReference type="AlphaFoldDB" id="A0A3G2S5Z4"/>
<sequence length="278" mass="30508">MPRAPEGGQPSLPVGTLPVDGIPRDGEEYLAMVRAEAQNAPSILVHAMEEAPLATPAPQPEGDARMPTHAWCTVFVERFKRLRYSVRVLRPTGTVRARIPGVHEESRWYAYVHGRAAPNEDERQRMLVSGAGSDSESEVSELLDAHDLTAHGYRFREPSLAVLAQLDTREAVALTKLFRKWMQHAQFTQGDAVLHPVHARWLFGLLACLDDDVSGEDMASLRVLARACIKCLVRARQQSTQHEGGAWMILVVLAGVCGQRDLWDEAQARLGPGGGGPA</sequence>
<evidence type="ECO:0000313" key="2">
    <source>
        <dbReference type="EMBL" id="AYO43551.1"/>
    </source>
</evidence>
<keyword evidence="3" id="KW-1185">Reference proteome</keyword>
<accession>A0A3G2S5Z4</accession>
<dbReference type="GO" id="GO:0005634">
    <property type="term" value="C:nucleus"/>
    <property type="evidence" value="ECO:0007669"/>
    <property type="project" value="TreeGrafter"/>
</dbReference>
<dbReference type="EMBL" id="CP033151">
    <property type="protein sequence ID" value="AYO43551.1"/>
    <property type="molecule type" value="Genomic_DNA"/>
</dbReference>
<protein>
    <submittedName>
        <fullName evidence="2">Gem-associated protein 2</fullName>
    </submittedName>
</protein>
<dbReference type="GO" id="GO:0000387">
    <property type="term" value="P:spliceosomal snRNP assembly"/>
    <property type="evidence" value="ECO:0007669"/>
    <property type="project" value="InterPro"/>
</dbReference>
<dbReference type="Proteomes" id="UP000269793">
    <property type="component" value="Chromosome IV"/>
</dbReference>
<evidence type="ECO:0000313" key="3">
    <source>
        <dbReference type="Proteomes" id="UP000269793"/>
    </source>
</evidence>